<dbReference type="SUPFAM" id="SSF50952">
    <property type="entry name" value="Soluble quinoprotein glucose dehydrogenase"/>
    <property type="match status" value="1"/>
</dbReference>
<comment type="caution">
    <text evidence="3">The sequence shown here is derived from an EMBL/GenBank/DDBJ whole genome shotgun (WGS) entry which is preliminary data.</text>
</comment>
<dbReference type="InterPro" id="IPR012938">
    <property type="entry name" value="Glc/Sorbosone_DH"/>
</dbReference>
<dbReference type="Proteomes" id="UP000661077">
    <property type="component" value="Unassembled WGS sequence"/>
</dbReference>
<protein>
    <submittedName>
        <fullName evidence="3">Sorbosone dehydrogenase family protein</fullName>
    </submittedName>
</protein>
<sequence length="374" mass="40820">MPISAHRLLFSLLSPILAMCLATAAVASPATDKVLQNVRLPTGFQLEVYADNVPAARSMALGSEGTLFVGTRGTTVYAISGVPGSGLKPTVRTIASKLNMPNGVAFRDGALYVAEVNRILRYDNIESSLEQVPAPNVVRDDLPKDRHHGWKYIAFGPDGKLYVPIGAPCNVCNEPKYATITRMNADGSSHEVFARGIRNTVGFTWHPTTQELWFTDNGRDHLGDDRPPCELNVAPRAGLDFGFPYCHGRDIKDPDFGKLGDCARMTPPVQTLGAHVAPLGVKFYTGTSFPEKYRNQALIAEHGSWNRSTKSGYRLTMVRLEGHKAVSYEPFITGFNRGDEVFGRPVDLLVLEDGSMLISDDTAGAIYRLTYSAT</sequence>
<accession>A0ABS1X1K5</accession>
<organism evidence="3 4">
    <name type="scientific">Steroidobacter gossypii</name>
    <dbReference type="NCBI Taxonomy" id="2805490"/>
    <lineage>
        <taxon>Bacteria</taxon>
        <taxon>Pseudomonadati</taxon>
        <taxon>Pseudomonadota</taxon>
        <taxon>Gammaproteobacteria</taxon>
        <taxon>Steroidobacterales</taxon>
        <taxon>Steroidobacteraceae</taxon>
        <taxon>Steroidobacter</taxon>
    </lineage>
</organism>
<feature type="signal peptide" evidence="1">
    <location>
        <begin position="1"/>
        <end position="27"/>
    </location>
</feature>
<keyword evidence="4" id="KW-1185">Reference proteome</keyword>
<dbReference type="RefSeq" id="WP_203169212.1">
    <property type="nucleotide sequence ID" value="NZ_JAEVLS010000004.1"/>
</dbReference>
<gene>
    <name evidence="3" type="ORF">JM946_20405</name>
</gene>
<evidence type="ECO:0000313" key="3">
    <source>
        <dbReference type="EMBL" id="MBM0107104.1"/>
    </source>
</evidence>
<evidence type="ECO:0000259" key="2">
    <source>
        <dbReference type="Pfam" id="PF07995"/>
    </source>
</evidence>
<dbReference type="InterPro" id="IPR011042">
    <property type="entry name" value="6-blade_b-propeller_TolB-like"/>
</dbReference>
<dbReference type="InterPro" id="IPR011041">
    <property type="entry name" value="Quinoprot_gluc/sorb_DH_b-prop"/>
</dbReference>
<dbReference type="EMBL" id="JAEVLS010000004">
    <property type="protein sequence ID" value="MBM0107104.1"/>
    <property type="molecule type" value="Genomic_DNA"/>
</dbReference>
<feature type="chain" id="PRO_5045402242" evidence="1">
    <location>
        <begin position="28"/>
        <end position="374"/>
    </location>
</feature>
<proteinExistence type="predicted"/>
<dbReference type="Gene3D" id="2.120.10.30">
    <property type="entry name" value="TolB, C-terminal domain"/>
    <property type="match status" value="1"/>
</dbReference>
<name>A0ABS1X1K5_9GAMM</name>
<evidence type="ECO:0000256" key="1">
    <source>
        <dbReference type="SAM" id="SignalP"/>
    </source>
</evidence>
<keyword evidence="1" id="KW-0732">Signal</keyword>
<reference evidence="3 4" key="1">
    <citation type="journal article" date="2021" name="Int. J. Syst. Evol. Microbiol.">
        <title>Steroidobacter gossypii sp. nov., isolated from soil of cotton cropping field.</title>
        <authorList>
            <person name="Huang R."/>
            <person name="Yang S."/>
            <person name="Zhen C."/>
            <person name="Liu W."/>
        </authorList>
    </citation>
    <scope>NUCLEOTIDE SEQUENCE [LARGE SCALE GENOMIC DNA]</scope>
    <source>
        <strain evidence="3 4">S1-65</strain>
    </source>
</reference>
<dbReference type="PANTHER" id="PTHR19328">
    <property type="entry name" value="HEDGEHOG-INTERACTING PROTEIN"/>
    <property type="match status" value="1"/>
</dbReference>
<dbReference type="Pfam" id="PF07995">
    <property type="entry name" value="GSDH"/>
    <property type="match status" value="1"/>
</dbReference>
<feature type="domain" description="Glucose/Sorbosone dehydrogenase" evidence="2">
    <location>
        <begin position="143"/>
        <end position="300"/>
    </location>
</feature>
<dbReference type="PANTHER" id="PTHR19328:SF40">
    <property type="entry name" value="BLL0591 PROTEIN"/>
    <property type="match status" value="1"/>
</dbReference>
<evidence type="ECO:0000313" key="4">
    <source>
        <dbReference type="Proteomes" id="UP000661077"/>
    </source>
</evidence>